<dbReference type="Proteomes" id="UP000004713">
    <property type="component" value="Unassembled WGS sequence"/>
</dbReference>
<evidence type="ECO:0000256" key="1">
    <source>
        <dbReference type="SAM" id="Phobius"/>
    </source>
</evidence>
<keyword evidence="1" id="KW-1133">Transmembrane helix</keyword>
<name>B0NQG1_BACSE</name>
<dbReference type="HOGENOM" id="CLU_3076940_0_0_10"/>
<dbReference type="AlphaFoldDB" id="B0NQG1"/>
<reference evidence="2 3" key="2">
    <citation type="submission" date="2007-11" db="EMBL/GenBank/DDBJ databases">
        <authorList>
            <person name="Fulton L."/>
            <person name="Clifton S."/>
            <person name="Fulton B."/>
            <person name="Xu J."/>
            <person name="Minx P."/>
            <person name="Pepin K.H."/>
            <person name="Johnson M."/>
            <person name="Thiruvilangam P."/>
            <person name="Bhonagiri V."/>
            <person name="Nash W.E."/>
            <person name="Mardis E.R."/>
            <person name="Wilson R.K."/>
        </authorList>
    </citation>
    <scope>NUCLEOTIDE SEQUENCE [LARGE SCALE GENOMIC DNA]</scope>
    <source>
        <strain evidence="2 3">ATCC 43183</strain>
    </source>
</reference>
<keyword evidence="1" id="KW-0812">Transmembrane</keyword>
<gene>
    <name evidence="2" type="ORF">BACSTE_01607</name>
</gene>
<comment type="caution">
    <text evidence="2">The sequence shown here is derived from an EMBL/GenBank/DDBJ whole genome shotgun (WGS) entry which is preliminary data.</text>
</comment>
<reference evidence="2 3" key="1">
    <citation type="submission" date="2007-11" db="EMBL/GenBank/DDBJ databases">
        <title>Draft genome sequence of Bacteroides stercoris(ATCC 43183).</title>
        <authorList>
            <person name="Sudarsanam P."/>
            <person name="Ley R."/>
            <person name="Guruge J."/>
            <person name="Turnbaugh P.J."/>
            <person name="Mahowald M."/>
            <person name="Liep D."/>
            <person name="Gordon J."/>
        </authorList>
    </citation>
    <scope>NUCLEOTIDE SEQUENCE [LARGE SCALE GENOMIC DNA]</scope>
    <source>
        <strain evidence="2 3">ATCC 43183</strain>
    </source>
</reference>
<protein>
    <submittedName>
        <fullName evidence="2">Uncharacterized protein</fullName>
    </submittedName>
</protein>
<sequence length="52" mass="5922">MHNSAIRIYLFELKRVRRITLFLGNELATVPIAVVCIALLVRITLTDAKIQN</sequence>
<feature type="transmembrane region" description="Helical" evidence="1">
    <location>
        <begin position="21"/>
        <end position="45"/>
    </location>
</feature>
<proteinExistence type="predicted"/>
<evidence type="ECO:0000313" key="3">
    <source>
        <dbReference type="Proteomes" id="UP000004713"/>
    </source>
</evidence>
<keyword evidence="1" id="KW-0472">Membrane</keyword>
<evidence type="ECO:0000313" key="2">
    <source>
        <dbReference type="EMBL" id="EDS15108.1"/>
    </source>
</evidence>
<dbReference type="EMBL" id="ABFZ02000019">
    <property type="protein sequence ID" value="EDS15108.1"/>
    <property type="molecule type" value="Genomic_DNA"/>
</dbReference>
<organism evidence="2 3">
    <name type="scientific">Bacteroides stercoris ATCC 43183</name>
    <dbReference type="NCBI Taxonomy" id="449673"/>
    <lineage>
        <taxon>Bacteria</taxon>
        <taxon>Pseudomonadati</taxon>
        <taxon>Bacteroidota</taxon>
        <taxon>Bacteroidia</taxon>
        <taxon>Bacteroidales</taxon>
        <taxon>Bacteroidaceae</taxon>
        <taxon>Bacteroides</taxon>
    </lineage>
</organism>
<accession>B0NQG1</accession>